<accession>U1PHH6</accession>
<organism evidence="2 3">
    <name type="scientific">Haloquadratum walsbyi J07HQW1</name>
    <dbReference type="NCBI Taxonomy" id="1238424"/>
    <lineage>
        <taxon>Archaea</taxon>
        <taxon>Methanobacteriati</taxon>
        <taxon>Methanobacteriota</taxon>
        <taxon>Stenosarchaea group</taxon>
        <taxon>Halobacteria</taxon>
        <taxon>Halobacteriales</taxon>
        <taxon>Haloferacaceae</taxon>
        <taxon>Haloquadratum</taxon>
    </lineage>
</organism>
<dbReference type="EMBL" id="KE356560">
    <property type="protein sequence ID" value="ERG91626.1"/>
    <property type="molecule type" value="Genomic_DNA"/>
</dbReference>
<dbReference type="HOGENOM" id="CLU_2115441_0_0_2"/>
<gene>
    <name evidence="2" type="ORF">J07HQW1_01660</name>
</gene>
<keyword evidence="1" id="KW-1133">Transmembrane helix</keyword>
<keyword evidence="1" id="KW-0812">Transmembrane</keyword>
<evidence type="ECO:0000313" key="3">
    <source>
        <dbReference type="Proteomes" id="UP000030649"/>
    </source>
</evidence>
<evidence type="ECO:0000313" key="2">
    <source>
        <dbReference type="EMBL" id="ERG91626.1"/>
    </source>
</evidence>
<dbReference type="Proteomes" id="UP000030649">
    <property type="component" value="Unassembled WGS sequence"/>
</dbReference>
<feature type="transmembrane region" description="Helical" evidence="1">
    <location>
        <begin position="50"/>
        <end position="69"/>
    </location>
</feature>
<proteinExistence type="predicted"/>
<sequence>MPSKRELIDNPPRNNGLSWSEIQWGRISAFLIGISSPFLIFPLLNSQWVPSWMIAVTLTIPMILLYYGFTQISRREALKAGMGMIVASLVEIHMLS</sequence>
<dbReference type="AlphaFoldDB" id="U1PHH6"/>
<feature type="transmembrane region" description="Helical" evidence="1">
    <location>
        <begin position="27"/>
        <end position="44"/>
    </location>
</feature>
<dbReference type="STRING" id="1238424.J07HQW1_01660"/>
<reference evidence="2 3" key="1">
    <citation type="journal article" date="2013" name="PLoS ONE">
        <title>Assembly-driven community genomics of a hypersaline microbial ecosystem.</title>
        <authorList>
            <person name="Podell S."/>
            <person name="Ugalde J.A."/>
            <person name="Narasingarao P."/>
            <person name="Banfield J.F."/>
            <person name="Heidelberg K.B."/>
            <person name="Allen E.E."/>
        </authorList>
    </citation>
    <scope>NUCLEOTIDE SEQUENCE [LARGE SCALE GENOMIC DNA]</scope>
    <source>
        <strain evidence="3">J07HQW1</strain>
    </source>
</reference>
<evidence type="ECO:0000256" key="1">
    <source>
        <dbReference type="SAM" id="Phobius"/>
    </source>
</evidence>
<keyword evidence="1" id="KW-0472">Membrane</keyword>
<name>U1PHH6_9EURY</name>
<protein>
    <submittedName>
        <fullName evidence="2">Uncharacterized protein</fullName>
    </submittedName>
</protein>